<keyword evidence="6" id="KW-0808">Transferase</keyword>
<dbReference type="SUPFAM" id="SSF53383">
    <property type="entry name" value="PLP-dependent transferases"/>
    <property type="match status" value="1"/>
</dbReference>
<evidence type="ECO:0000256" key="2">
    <source>
        <dbReference type="ARBA" id="ARBA00037999"/>
    </source>
</evidence>
<evidence type="ECO:0000256" key="1">
    <source>
        <dbReference type="ARBA" id="ARBA00022898"/>
    </source>
</evidence>
<dbReference type="PIRSF" id="PIRSF000390">
    <property type="entry name" value="PLP_StrS"/>
    <property type="match status" value="1"/>
</dbReference>
<keyword evidence="7" id="KW-1185">Reference proteome</keyword>
<feature type="active site" description="Proton acceptor" evidence="3">
    <location>
        <position position="187"/>
    </location>
</feature>
<comment type="caution">
    <text evidence="6">The sequence shown here is derived from an EMBL/GenBank/DDBJ whole genome shotgun (WGS) entry which is preliminary data.</text>
</comment>
<proteinExistence type="inferred from homology"/>
<protein>
    <submittedName>
        <fullName evidence="6">DegT/DnrJ/EryC1/StrS family aminotransferase</fullName>
    </submittedName>
</protein>
<evidence type="ECO:0000256" key="4">
    <source>
        <dbReference type="PIRSR" id="PIRSR000390-2"/>
    </source>
</evidence>
<dbReference type="GO" id="GO:0000271">
    <property type="term" value="P:polysaccharide biosynthetic process"/>
    <property type="evidence" value="ECO:0007669"/>
    <property type="project" value="TreeGrafter"/>
</dbReference>
<evidence type="ECO:0000256" key="5">
    <source>
        <dbReference type="RuleBase" id="RU004508"/>
    </source>
</evidence>
<evidence type="ECO:0000313" key="7">
    <source>
        <dbReference type="Proteomes" id="UP000477488"/>
    </source>
</evidence>
<evidence type="ECO:0000313" key="6">
    <source>
        <dbReference type="EMBL" id="MSS27253.1"/>
    </source>
</evidence>
<accession>A0A6L5XJ78</accession>
<comment type="similarity">
    <text evidence="2 5">Belongs to the DegT/DnrJ/EryC1 family.</text>
</comment>
<dbReference type="RefSeq" id="WP_154509740.1">
    <property type="nucleotide sequence ID" value="NZ_VUMH01000003.1"/>
</dbReference>
<dbReference type="CDD" id="cd00616">
    <property type="entry name" value="AHBA_syn"/>
    <property type="match status" value="1"/>
</dbReference>
<dbReference type="InterPro" id="IPR015424">
    <property type="entry name" value="PyrdxlP-dep_Trfase"/>
</dbReference>
<feature type="modified residue" description="N6-(pyridoxal phosphate)lysine" evidence="4">
    <location>
        <position position="187"/>
    </location>
</feature>
<keyword evidence="6" id="KW-0032">Aminotransferase</keyword>
<gene>
    <name evidence="6" type="ORF">FYJ44_04155</name>
</gene>
<dbReference type="PANTHER" id="PTHR30244:SF9">
    <property type="entry name" value="PROTEIN RV3402C"/>
    <property type="match status" value="1"/>
</dbReference>
<dbReference type="PANTHER" id="PTHR30244">
    <property type="entry name" value="TRANSAMINASE"/>
    <property type="match status" value="1"/>
</dbReference>
<dbReference type="AlphaFoldDB" id="A0A6L5XJ78"/>
<evidence type="ECO:0000256" key="3">
    <source>
        <dbReference type="PIRSR" id="PIRSR000390-1"/>
    </source>
</evidence>
<dbReference type="GO" id="GO:0008483">
    <property type="term" value="F:transaminase activity"/>
    <property type="evidence" value="ECO:0007669"/>
    <property type="project" value="UniProtKB-KW"/>
</dbReference>
<dbReference type="Proteomes" id="UP000477488">
    <property type="component" value="Unassembled WGS sequence"/>
</dbReference>
<dbReference type="InterPro" id="IPR015421">
    <property type="entry name" value="PyrdxlP-dep_Trfase_major"/>
</dbReference>
<name>A0A6L5XJ78_9BACT</name>
<sequence length="376" mass="41941">MQHPIYVTKTRLPEPETFSRLCKDIFQRAWITNNGQCVQELERTLAEYLGVSHVLVCNNGTMALMLAIQCAGLAGKKVAVTPYTYVATLSALLWLHCTPVFVDIEPDTLCLSPELLRGRFEEEPDIAGVLPVHIYGLACDVENLDALCREYGAVLIYDAAQAFGSRYHGKSLLEYGDYSICSFHATKIFHTVEGGCVVYHSADAHKALPLARAFGHINDTHYSLGINGKMSELHAAMGLSLLPGTDAELARRREVRAMYDAALEGLPLQRPALREGLDWNSAYYPVLLPDEECRVLAEQTLKEHGIHPRRYFYPTLNTLPYLKEEWRVSCPVAEDAARRVLCLPMYGGLNSKDTQRVASYMNSALYGSAKLFSSNF</sequence>
<dbReference type="EMBL" id="VUMH01000003">
    <property type="protein sequence ID" value="MSS27253.1"/>
    <property type="molecule type" value="Genomic_DNA"/>
</dbReference>
<dbReference type="GO" id="GO:0030170">
    <property type="term" value="F:pyridoxal phosphate binding"/>
    <property type="evidence" value="ECO:0007669"/>
    <property type="project" value="TreeGrafter"/>
</dbReference>
<dbReference type="Gene3D" id="3.40.640.10">
    <property type="entry name" value="Type I PLP-dependent aspartate aminotransferase-like (Major domain)"/>
    <property type="match status" value="1"/>
</dbReference>
<reference evidence="6 7" key="1">
    <citation type="submission" date="2019-09" db="EMBL/GenBank/DDBJ databases">
        <title>In-depth cultivation of the pig gut microbiome towards novel bacterial diversity and tailored functional studies.</title>
        <authorList>
            <person name="Wylensek D."/>
            <person name="Hitch T.C.A."/>
            <person name="Clavel T."/>
        </authorList>
    </citation>
    <scope>NUCLEOTIDE SEQUENCE [LARGE SCALE GENOMIC DNA]</scope>
    <source>
        <strain evidence="6 7">PG-178-WT-4</strain>
    </source>
</reference>
<dbReference type="InterPro" id="IPR000653">
    <property type="entry name" value="DegT/StrS_aminotransferase"/>
</dbReference>
<organism evidence="6 7">
    <name type="scientific">Desulfovibrio porci</name>
    <dbReference type="NCBI Taxonomy" id="2605782"/>
    <lineage>
        <taxon>Bacteria</taxon>
        <taxon>Pseudomonadati</taxon>
        <taxon>Thermodesulfobacteriota</taxon>
        <taxon>Desulfovibrionia</taxon>
        <taxon>Desulfovibrionales</taxon>
        <taxon>Desulfovibrionaceae</taxon>
        <taxon>Desulfovibrio</taxon>
    </lineage>
</organism>
<dbReference type="Pfam" id="PF01041">
    <property type="entry name" value="DegT_DnrJ_EryC1"/>
    <property type="match status" value="1"/>
</dbReference>
<keyword evidence="1 4" id="KW-0663">Pyridoxal phosphate</keyword>